<dbReference type="GO" id="GO:0006565">
    <property type="term" value="P:L-serine catabolic process"/>
    <property type="evidence" value="ECO:0007669"/>
    <property type="project" value="TreeGrafter"/>
</dbReference>
<protein>
    <recommendedName>
        <fullName evidence="3">L-serine ammonia-lyase</fullName>
        <ecNumber evidence="3">4.3.1.17</ecNumber>
    </recommendedName>
</protein>
<proteinExistence type="inferred from homology"/>
<reference evidence="8 9" key="1">
    <citation type="submission" date="2019-07" db="EMBL/GenBank/DDBJ databases">
        <title>Genomics analysis of Aphanomyces spp. identifies a new class of oomycete effector associated with host adaptation.</title>
        <authorList>
            <person name="Gaulin E."/>
        </authorList>
    </citation>
    <scope>NUCLEOTIDE SEQUENCE [LARGE SCALE GENOMIC DNA]</scope>
    <source>
        <strain evidence="8 9">ATCC 201684</strain>
    </source>
</reference>
<comment type="caution">
    <text evidence="8">The sequence shown here is derived from an EMBL/GenBank/DDBJ whole genome shotgun (WGS) entry which is preliminary data.</text>
</comment>
<comment type="cofactor">
    <cofactor evidence="1">
        <name>pyridoxal 5'-phosphate</name>
        <dbReference type="ChEBI" id="CHEBI:597326"/>
    </cofactor>
</comment>
<dbReference type="PANTHER" id="PTHR48078">
    <property type="entry name" value="THREONINE DEHYDRATASE, MITOCHONDRIAL-RELATED"/>
    <property type="match status" value="1"/>
</dbReference>
<dbReference type="PANTHER" id="PTHR48078:SF2">
    <property type="entry name" value="CATABOLIC L-SERINE_THREONINE DEHYDRATASE"/>
    <property type="match status" value="1"/>
</dbReference>
<dbReference type="AlphaFoldDB" id="A0A6G0XYP1"/>
<comment type="similarity">
    <text evidence="2">Belongs to the serine/threonine dehydratase family.</text>
</comment>
<evidence type="ECO:0000256" key="5">
    <source>
        <dbReference type="ARBA" id="ARBA00023239"/>
    </source>
</evidence>
<evidence type="ECO:0000313" key="9">
    <source>
        <dbReference type="Proteomes" id="UP000481153"/>
    </source>
</evidence>
<evidence type="ECO:0000256" key="4">
    <source>
        <dbReference type="ARBA" id="ARBA00022898"/>
    </source>
</evidence>
<dbReference type="InterPro" id="IPR036052">
    <property type="entry name" value="TrpB-like_PALP_sf"/>
</dbReference>
<dbReference type="Pfam" id="PF00291">
    <property type="entry name" value="PALP"/>
    <property type="match status" value="1"/>
</dbReference>
<dbReference type="GO" id="GO:0030170">
    <property type="term" value="F:pyridoxal phosphate binding"/>
    <property type="evidence" value="ECO:0007669"/>
    <property type="project" value="InterPro"/>
</dbReference>
<evidence type="ECO:0000313" key="8">
    <source>
        <dbReference type="EMBL" id="KAF0745742.1"/>
    </source>
</evidence>
<dbReference type="Proteomes" id="UP000481153">
    <property type="component" value="Unassembled WGS sequence"/>
</dbReference>
<dbReference type="PROSITE" id="PS00165">
    <property type="entry name" value="DEHYDRATASE_SER_THR"/>
    <property type="match status" value="1"/>
</dbReference>
<dbReference type="EC" id="4.3.1.17" evidence="3"/>
<keyword evidence="9" id="KW-1185">Reference proteome</keyword>
<organism evidence="8 9">
    <name type="scientific">Aphanomyces euteiches</name>
    <dbReference type="NCBI Taxonomy" id="100861"/>
    <lineage>
        <taxon>Eukaryota</taxon>
        <taxon>Sar</taxon>
        <taxon>Stramenopiles</taxon>
        <taxon>Oomycota</taxon>
        <taxon>Saprolegniomycetes</taxon>
        <taxon>Saprolegniales</taxon>
        <taxon>Verrucalvaceae</taxon>
        <taxon>Aphanomyces</taxon>
    </lineage>
</organism>
<dbReference type="InterPro" id="IPR050147">
    <property type="entry name" value="Ser/Thr_Dehydratase"/>
</dbReference>
<evidence type="ECO:0000256" key="3">
    <source>
        <dbReference type="ARBA" id="ARBA00012093"/>
    </source>
</evidence>
<dbReference type="SUPFAM" id="SSF53686">
    <property type="entry name" value="Tryptophan synthase beta subunit-like PLP-dependent enzymes"/>
    <property type="match status" value="1"/>
</dbReference>
<evidence type="ECO:0000256" key="6">
    <source>
        <dbReference type="ARBA" id="ARBA00049406"/>
    </source>
</evidence>
<evidence type="ECO:0000256" key="2">
    <source>
        <dbReference type="ARBA" id="ARBA00010869"/>
    </source>
</evidence>
<evidence type="ECO:0000259" key="7">
    <source>
        <dbReference type="Pfam" id="PF00291"/>
    </source>
</evidence>
<dbReference type="EMBL" id="VJMJ01000001">
    <property type="protein sequence ID" value="KAF0745742.1"/>
    <property type="molecule type" value="Genomic_DNA"/>
</dbReference>
<dbReference type="InterPro" id="IPR000634">
    <property type="entry name" value="Ser/Thr_deHydtase_PyrdxlP-BS"/>
</dbReference>
<comment type="catalytic activity">
    <reaction evidence="6">
        <text>L-serine = pyruvate + NH4(+)</text>
        <dbReference type="Rhea" id="RHEA:19169"/>
        <dbReference type="ChEBI" id="CHEBI:15361"/>
        <dbReference type="ChEBI" id="CHEBI:28938"/>
        <dbReference type="ChEBI" id="CHEBI:33384"/>
        <dbReference type="EC" id="4.3.1.17"/>
    </reaction>
</comment>
<dbReference type="InterPro" id="IPR001926">
    <property type="entry name" value="TrpB-like_PALP"/>
</dbReference>
<keyword evidence="5" id="KW-0456">Lyase</keyword>
<name>A0A6G0XYP1_9STRA</name>
<dbReference type="GO" id="GO:0006567">
    <property type="term" value="P:L-threonine catabolic process"/>
    <property type="evidence" value="ECO:0007669"/>
    <property type="project" value="TreeGrafter"/>
</dbReference>
<feature type="domain" description="Tryptophan synthase beta chain-like PALP" evidence="7">
    <location>
        <begin position="2"/>
        <end position="293"/>
    </location>
</feature>
<dbReference type="GO" id="GO:0009097">
    <property type="term" value="P:isoleucine biosynthetic process"/>
    <property type="evidence" value="ECO:0007669"/>
    <property type="project" value="TreeGrafter"/>
</dbReference>
<gene>
    <name evidence="8" type="ORF">Ae201684_000190</name>
</gene>
<accession>A0A6G0XYP1</accession>
<dbReference type="GO" id="GO:0004794">
    <property type="term" value="F:threonine deaminase activity"/>
    <property type="evidence" value="ECO:0007669"/>
    <property type="project" value="TreeGrafter"/>
</dbReference>
<keyword evidence="4" id="KW-0663">Pyridoxal phosphate</keyword>
<evidence type="ECO:0000256" key="1">
    <source>
        <dbReference type="ARBA" id="ARBA00001933"/>
    </source>
</evidence>
<sequence>MLESQALGQLLKKRVFLKLDNCQPSGSFKLRGIGNACKKAVENGATHLVTSSGGNAGLAVGYSARKLGIPGTCFVPESTPLYMRERLSAEGLQVNVSGKVWAEAHEEAMKFLNKVNETSKAEYIHPFDHPDVVEGHSSVITELKDQLPSQPDLVIVAVGGGGYFSGVCHGLKNHGWESTRVLAMETHGANKLEQSLQCKEKVTLAGINTIAKSLGALAVSDTAFAYSQEMRVIGRSVSDEEVFNACVRFMDHHKFLVEAACGAALAALYSGRLPEFLGAEYDDVQSICVLVCGGLMTQISNEVQEALRPAFF</sequence>
<dbReference type="Gene3D" id="3.40.50.1100">
    <property type="match status" value="2"/>
</dbReference>
<dbReference type="GO" id="GO:0003941">
    <property type="term" value="F:L-serine ammonia-lyase activity"/>
    <property type="evidence" value="ECO:0007669"/>
    <property type="project" value="UniProtKB-EC"/>
</dbReference>
<dbReference type="VEuPathDB" id="FungiDB:AeMF1_019200"/>